<feature type="domain" description="Amidohydrolase-related" evidence="2">
    <location>
        <begin position="23"/>
        <end position="315"/>
    </location>
</feature>
<dbReference type="AlphaFoldDB" id="A0A516Q4U1"/>
<keyword evidence="4" id="KW-1185">Reference proteome</keyword>
<dbReference type="EMBL" id="CP041692">
    <property type="protein sequence ID" value="QDP98457.1"/>
    <property type="molecule type" value="Genomic_DNA"/>
</dbReference>
<evidence type="ECO:0000313" key="3">
    <source>
        <dbReference type="EMBL" id="QDP98457.1"/>
    </source>
</evidence>
<dbReference type="Pfam" id="PF04909">
    <property type="entry name" value="Amidohydro_2"/>
    <property type="match status" value="1"/>
</dbReference>
<evidence type="ECO:0000313" key="4">
    <source>
        <dbReference type="Proteomes" id="UP000319263"/>
    </source>
</evidence>
<sequence length="332" mass="37034">MRGRCGSAPRSSDLVPRYDGPIIDAHQHFWRPGNGRIPWLRPEARINFRYGDYASIKRDYLPPDLLADAHGLKIVGTVWMETEWDRSDPVGEIVDLLRTREQFGLPDAAVAHAVLRDPAVDETLAALVETSSLVKAIRNKPGQAPGPEQAHTRPTLMTDLQWQQGYSRLQEHGLGFELQTAWWHLDEALTLARTFPEIPIMINHAALPADRSAEGIAGWSAALRRIATAEQVSIKVSGIGLPGRPWSVVDHRIIVDTIAEIFGPQRMLFASNFPVDSLVGSYRDIYDGFLAITADWSAQEQQAAFLGNAIRCYHLDPAIADRTGPDPRWSRR</sequence>
<keyword evidence="3" id="KW-0378">Hydrolase</keyword>
<dbReference type="Proteomes" id="UP000319263">
    <property type="component" value="Chromosome"/>
</dbReference>
<dbReference type="OrthoDB" id="5450317at2"/>
<gene>
    <name evidence="3" type="ORF">FOE78_23415</name>
</gene>
<name>A0A516Q4U1_9ACTN</name>
<evidence type="ECO:0000256" key="1">
    <source>
        <dbReference type="ARBA" id="ARBA00038310"/>
    </source>
</evidence>
<dbReference type="InterPro" id="IPR006680">
    <property type="entry name" value="Amidohydro-rel"/>
</dbReference>
<proteinExistence type="inferred from homology"/>
<protein>
    <submittedName>
        <fullName evidence="3">Amidohydrolase family protein</fullName>
    </submittedName>
</protein>
<dbReference type="KEGG" id="mik:FOE78_23415"/>
<dbReference type="InterPro" id="IPR052350">
    <property type="entry name" value="Metallo-dep_Lactonases"/>
</dbReference>
<evidence type="ECO:0000259" key="2">
    <source>
        <dbReference type="Pfam" id="PF04909"/>
    </source>
</evidence>
<dbReference type="Gene3D" id="3.20.20.140">
    <property type="entry name" value="Metal-dependent hydrolases"/>
    <property type="match status" value="1"/>
</dbReference>
<organism evidence="3 4">
    <name type="scientific">Microlunatus elymi</name>
    <dbReference type="NCBI Taxonomy" id="2596828"/>
    <lineage>
        <taxon>Bacteria</taxon>
        <taxon>Bacillati</taxon>
        <taxon>Actinomycetota</taxon>
        <taxon>Actinomycetes</taxon>
        <taxon>Propionibacteriales</taxon>
        <taxon>Propionibacteriaceae</taxon>
        <taxon>Microlunatus</taxon>
    </lineage>
</organism>
<comment type="similarity">
    <text evidence="1">Belongs to the metallo-dependent hydrolases superfamily.</text>
</comment>
<dbReference type="PANTHER" id="PTHR43569:SF1">
    <property type="entry name" value="BLL3371 PROTEIN"/>
    <property type="match status" value="1"/>
</dbReference>
<dbReference type="SUPFAM" id="SSF51556">
    <property type="entry name" value="Metallo-dependent hydrolases"/>
    <property type="match status" value="1"/>
</dbReference>
<reference evidence="3 4" key="1">
    <citation type="submission" date="2019-07" db="EMBL/GenBank/DDBJ databases">
        <title>Microlunatus dokdonensis sp. nov. isolated from the rhizospheric soil of the wild plant Elymus tsukushiensis.</title>
        <authorList>
            <person name="Ghim S.-Y."/>
            <person name="Hwang Y.-J."/>
            <person name="Son J.-S."/>
            <person name="Shin J.-H."/>
        </authorList>
    </citation>
    <scope>NUCLEOTIDE SEQUENCE [LARGE SCALE GENOMIC DNA]</scope>
    <source>
        <strain evidence="3 4">KUDC0627</strain>
    </source>
</reference>
<accession>A0A516Q4U1</accession>
<dbReference type="GO" id="GO:0016787">
    <property type="term" value="F:hydrolase activity"/>
    <property type="evidence" value="ECO:0007669"/>
    <property type="project" value="UniProtKB-KW"/>
</dbReference>
<dbReference type="InterPro" id="IPR032466">
    <property type="entry name" value="Metal_Hydrolase"/>
</dbReference>
<dbReference type="PANTHER" id="PTHR43569">
    <property type="entry name" value="AMIDOHYDROLASE"/>
    <property type="match status" value="1"/>
</dbReference>